<evidence type="ECO:0000313" key="1">
    <source>
        <dbReference type="Proteomes" id="UP000887566"/>
    </source>
</evidence>
<sequence length="61" mass="7022">LPSTETVSRVHKFNQKLVRQKCWCGPRCAFGSLEPGWLHCSECADKLFSSHSFAFLMESRF</sequence>
<organism evidence="1 2">
    <name type="scientific">Plectus sambesii</name>
    <dbReference type="NCBI Taxonomy" id="2011161"/>
    <lineage>
        <taxon>Eukaryota</taxon>
        <taxon>Metazoa</taxon>
        <taxon>Ecdysozoa</taxon>
        <taxon>Nematoda</taxon>
        <taxon>Chromadorea</taxon>
        <taxon>Plectida</taxon>
        <taxon>Plectina</taxon>
        <taxon>Plectoidea</taxon>
        <taxon>Plectidae</taxon>
        <taxon>Plectus</taxon>
    </lineage>
</organism>
<accession>A0A914X3P6</accession>
<dbReference type="WBParaSite" id="PSAMB.scaffold6349size9665.g28377.t1">
    <property type="protein sequence ID" value="PSAMB.scaffold6349size9665.g28377.t1"/>
    <property type="gene ID" value="PSAMB.scaffold6349size9665.g28377"/>
</dbReference>
<dbReference type="AlphaFoldDB" id="A0A914X3P6"/>
<keyword evidence="1" id="KW-1185">Reference proteome</keyword>
<reference evidence="2" key="1">
    <citation type="submission" date="2022-11" db="UniProtKB">
        <authorList>
            <consortium name="WormBaseParasite"/>
        </authorList>
    </citation>
    <scope>IDENTIFICATION</scope>
</reference>
<proteinExistence type="predicted"/>
<name>A0A914X3P6_9BILA</name>
<dbReference type="Proteomes" id="UP000887566">
    <property type="component" value="Unplaced"/>
</dbReference>
<protein>
    <submittedName>
        <fullName evidence="2">Uncharacterized protein</fullName>
    </submittedName>
</protein>
<evidence type="ECO:0000313" key="2">
    <source>
        <dbReference type="WBParaSite" id="PSAMB.scaffold6349size9665.g28377.t1"/>
    </source>
</evidence>